<dbReference type="EMBL" id="BAAAMR010000108">
    <property type="protein sequence ID" value="GAA2162989.1"/>
    <property type="molecule type" value="Genomic_DNA"/>
</dbReference>
<accession>A0ABN3AE62</accession>
<name>A0ABN3AE62_9ACTN</name>
<dbReference type="Pfam" id="PF04149">
    <property type="entry name" value="DUF397"/>
    <property type="match status" value="1"/>
</dbReference>
<evidence type="ECO:0000313" key="3">
    <source>
        <dbReference type="Proteomes" id="UP001501020"/>
    </source>
</evidence>
<sequence>MEPNLSRLDWRRSSRSGQNGACVEVATYHGRLHLAAAVRDSQDSEGPVLSFRRGEWAAFTQQIKAGAYDL</sequence>
<gene>
    <name evidence="2" type="ORF">GCM10009727_78880</name>
</gene>
<comment type="caution">
    <text evidence="2">The sequence shown here is derived from an EMBL/GenBank/DDBJ whole genome shotgun (WGS) entry which is preliminary data.</text>
</comment>
<dbReference type="Proteomes" id="UP001501020">
    <property type="component" value="Unassembled WGS sequence"/>
</dbReference>
<organism evidence="2 3">
    <name type="scientific">Actinomadura napierensis</name>
    <dbReference type="NCBI Taxonomy" id="267854"/>
    <lineage>
        <taxon>Bacteria</taxon>
        <taxon>Bacillati</taxon>
        <taxon>Actinomycetota</taxon>
        <taxon>Actinomycetes</taxon>
        <taxon>Streptosporangiales</taxon>
        <taxon>Thermomonosporaceae</taxon>
        <taxon>Actinomadura</taxon>
    </lineage>
</organism>
<proteinExistence type="predicted"/>
<reference evidence="2 3" key="1">
    <citation type="journal article" date="2019" name="Int. J. Syst. Evol. Microbiol.">
        <title>The Global Catalogue of Microorganisms (GCM) 10K type strain sequencing project: providing services to taxonomists for standard genome sequencing and annotation.</title>
        <authorList>
            <consortium name="The Broad Institute Genomics Platform"/>
            <consortium name="The Broad Institute Genome Sequencing Center for Infectious Disease"/>
            <person name="Wu L."/>
            <person name="Ma J."/>
        </authorList>
    </citation>
    <scope>NUCLEOTIDE SEQUENCE [LARGE SCALE GENOMIC DNA]</scope>
    <source>
        <strain evidence="2 3">JCM 13850</strain>
    </source>
</reference>
<protein>
    <submittedName>
        <fullName evidence="2">DUF397 domain-containing protein</fullName>
    </submittedName>
</protein>
<dbReference type="InterPro" id="IPR007278">
    <property type="entry name" value="DUF397"/>
</dbReference>
<feature type="domain" description="DUF397" evidence="1">
    <location>
        <begin position="9"/>
        <end position="64"/>
    </location>
</feature>
<evidence type="ECO:0000259" key="1">
    <source>
        <dbReference type="Pfam" id="PF04149"/>
    </source>
</evidence>
<keyword evidence="3" id="KW-1185">Reference proteome</keyword>
<evidence type="ECO:0000313" key="2">
    <source>
        <dbReference type="EMBL" id="GAA2162989.1"/>
    </source>
</evidence>
<dbReference type="RefSeq" id="WP_344279990.1">
    <property type="nucleotide sequence ID" value="NZ_BAAAMR010000108.1"/>
</dbReference>